<keyword evidence="1" id="KW-1133">Transmembrane helix</keyword>
<evidence type="ECO:0000313" key="2">
    <source>
        <dbReference type="EMBL" id="KAB8298045.1"/>
    </source>
</evidence>
<keyword evidence="1" id="KW-0812">Transmembrane</keyword>
<accession>A0A5N6K634</accession>
<feature type="transmembrane region" description="Helical" evidence="1">
    <location>
        <begin position="273"/>
        <end position="296"/>
    </location>
</feature>
<keyword evidence="1" id="KW-0472">Membrane</keyword>
<protein>
    <submittedName>
        <fullName evidence="2">Uncharacterized protein</fullName>
    </submittedName>
</protein>
<comment type="caution">
    <text evidence="2">The sequence shown here is derived from an EMBL/GenBank/DDBJ whole genome shotgun (WGS) entry which is preliminary data.</text>
</comment>
<gene>
    <name evidence="2" type="ORF">EYC80_001817</name>
</gene>
<dbReference type="AlphaFoldDB" id="A0A5N6K634"/>
<name>A0A5N6K634_MONLA</name>
<evidence type="ECO:0000256" key="1">
    <source>
        <dbReference type="SAM" id="Phobius"/>
    </source>
</evidence>
<reference evidence="2 3" key="1">
    <citation type="submission" date="2019-06" db="EMBL/GenBank/DDBJ databases">
        <title>Genome Sequence of the Brown Rot Fungal Pathogen Monilinia laxa.</title>
        <authorList>
            <person name="De Miccolis Angelini R.M."/>
            <person name="Landi L."/>
            <person name="Abate D."/>
            <person name="Pollastro S."/>
            <person name="Romanazzi G."/>
            <person name="Faretra F."/>
        </authorList>
    </citation>
    <scope>NUCLEOTIDE SEQUENCE [LARGE SCALE GENOMIC DNA]</scope>
    <source>
        <strain evidence="2 3">Mlax316</strain>
    </source>
</reference>
<dbReference type="EMBL" id="VIGI01000007">
    <property type="protein sequence ID" value="KAB8298045.1"/>
    <property type="molecule type" value="Genomic_DNA"/>
</dbReference>
<organism evidence="2 3">
    <name type="scientific">Monilinia laxa</name>
    <name type="common">Brown rot fungus</name>
    <name type="synonym">Sclerotinia laxa</name>
    <dbReference type="NCBI Taxonomy" id="61186"/>
    <lineage>
        <taxon>Eukaryota</taxon>
        <taxon>Fungi</taxon>
        <taxon>Dikarya</taxon>
        <taxon>Ascomycota</taxon>
        <taxon>Pezizomycotina</taxon>
        <taxon>Leotiomycetes</taxon>
        <taxon>Helotiales</taxon>
        <taxon>Sclerotiniaceae</taxon>
        <taxon>Monilinia</taxon>
    </lineage>
</organism>
<proteinExistence type="predicted"/>
<evidence type="ECO:0000313" key="3">
    <source>
        <dbReference type="Proteomes" id="UP000326757"/>
    </source>
</evidence>
<keyword evidence="3" id="KW-1185">Reference proteome</keyword>
<dbReference type="Proteomes" id="UP000326757">
    <property type="component" value="Unassembled WGS sequence"/>
</dbReference>
<sequence length="371" mass="43318">MRLEFIFGRNLGPLQEFVSLFSPTQQKNESPRSIIPTSNLLRVKNIPRYFDLATRNSAGTPRLYNPTTPSHLTTRLFLTCSKIRLGIERYYITPHYCIETNFQTTPKSIISTLSALEKGPYISIRVIWCNFFPRAKKRFQTESENTSTHTSLHFKYPYHYFERWIHIFLTLPYHTLYSISTVSIQNPLNPQTQQYQALLGNYSSPHIITFLSSYKSCPVYLGRCLAGSLISNHPNLLSHHLSLFLRPIPTYIYNCLGVYRNKKKRKTPQKTSSFVSTAFYYLIPGFYYIFLVIHIFKTVITTQLTSHYLLNSFEIVLGRHVYLSRLLPVYRCIGSERMSTEDKKGFYKEINTPPGISQKTYKDKLMEYQLI</sequence>